<accession>A0A7W4W9F9</accession>
<keyword evidence="3 5" id="KW-0269">Exonuclease</keyword>
<dbReference type="PANTHER" id="PTHR23044">
    <property type="entry name" value="3'-5' EXONUCLEASE ERI1-RELATED"/>
    <property type="match status" value="1"/>
</dbReference>
<dbReference type="GO" id="GO:0003676">
    <property type="term" value="F:nucleic acid binding"/>
    <property type="evidence" value="ECO:0007669"/>
    <property type="project" value="InterPro"/>
</dbReference>
<dbReference type="PANTHER" id="PTHR23044:SF61">
    <property type="entry name" value="3'-5' EXORIBONUCLEASE 1-RELATED"/>
    <property type="match status" value="1"/>
</dbReference>
<sequence length="194" mass="21457">MTLPNTSIRQLLIVDLEATCWDDRPQSVEVMEVIEFGLALATLEGEILASHSQLVRPTINPELSDFCCQLTGIDRDQVAAAPGFAEATSLLDDWLQGLEYQAWASWGQYDSNQIRVEQARHNCAPAFFSKPHINLKALWQEKTGKKRHSGLGSVLQSLGLTFEGRLHRGEDDARNIARILPSLASHIQPGSGKP</sequence>
<dbReference type="RefSeq" id="WP_183457083.1">
    <property type="nucleotide sequence ID" value="NZ_JACHWZ010000003.1"/>
</dbReference>
<dbReference type="Gene3D" id="3.30.420.10">
    <property type="entry name" value="Ribonuclease H-like superfamily/Ribonuclease H"/>
    <property type="match status" value="1"/>
</dbReference>
<dbReference type="AlphaFoldDB" id="A0A7W4W9F9"/>
<dbReference type="SMART" id="SM00479">
    <property type="entry name" value="EXOIII"/>
    <property type="match status" value="1"/>
</dbReference>
<organism evidence="5 6">
    <name type="scientific">Microbulbifer rhizosphaerae</name>
    <dbReference type="NCBI Taxonomy" id="1562603"/>
    <lineage>
        <taxon>Bacteria</taxon>
        <taxon>Pseudomonadati</taxon>
        <taxon>Pseudomonadota</taxon>
        <taxon>Gammaproteobacteria</taxon>
        <taxon>Cellvibrionales</taxon>
        <taxon>Microbulbiferaceae</taxon>
        <taxon>Microbulbifer</taxon>
    </lineage>
</organism>
<dbReference type="SUPFAM" id="SSF53098">
    <property type="entry name" value="Ribonuclease H-like"/>
    <property type="match status" value="1"/>
</dbReference>
<dbReference type="InterPro" id="IPR051274">
    <property type="entry name" value="3-5_Exoribonuclease"/>
</dbReference>
<gene>
    <name evidence="5" type="ORF">FHS09_000877</name>
</gene>
<evidence type="ECO:0000256" key="3">
    <source>
        <dbReference type="ARBA" id="ARBA00022839"/>
    </source>
</evidence>
<keyword evidence="6" id="KW-1185">Reference proteome</keyword>
<name>A0A7W4W9F9_9GAMM</name>
<evidence type="ECO:0000313" key="6">
    <source>
        <dbReference type="Proteomes" id="UP000535937"/>
    </source>
</evidence>
<dbReference type="GO" id="GO:0000175">
    <property type="term" value="F:3'-5'-RNA exonuclease activity"/>
    <property type="evidence" value="ECO:0007669"/>
    <property type="project" value="InterPro"/>
</dbReference>
<dbReference type="EMBL" id="JACHWZ010000003">
    <property type="protein sequence ID" value="MBB3060064.1"/>
    <property type="molecule type" value="Genomic_DNA"/>
</dbReference>
<dbReference type="Proteomes" id="UP000535937">
    <property type="component" value="Unassembled WGS sequence"/>
</dbReference>
<evidence type="ECO:0000256" key="2">
    <source>
        <dbReference type="ARBA" id="ARBA00022801"/>
    </source>
</evidence>
<dbReference type="InterPro" id="IPR036397">
    <property type="entry name" value="RNaseH_sf"/>
</dbReference>
<feature type="domain" description="Exonuclease" evidence="4">
    <location>
        <begin position="10"/>
        <end position="189"/>
    </location>
</feature>
<dbReference type="GO" id="GO:0006259">
    <property type="term" value="P:DNA metabolic process"/>
    <property type="evidence" value="ECO:0007669"/>
    <property type="project" value="UniProtKB-ARBA"/>
</dbReference>
<protein>
    <submittedName>
        <fullName evidence="5">Inhibitor of KinA sporulation pathway (Predicted exonuclease)</fullName>
    </submittedName>
</protein>
<evidence type="ECO:0000259" key="4">
    <source>
        <dbReference type="SMART" id="SM00479"/>
    </source>
</evidence>
<reference evidence="5 6" key="1">
    <citation type="submission" date="2020-08" db="EMBL/GenBank/DDBJ databases">
        <title>Genomic Encyclopedia of Type Strains, Phase III (KMG-III): the genomes of soil and plant-associated and newly described type strains.</title>
        <authorList>
            <person name="Whitman W."/>
        </authorList>
    </citation>
    <scope>NUCLEOTIDE SEQUENCE [LARGE SCALE GENOMIC DNA]</scope>
    <source>
        <strain evidence="5 6">CECT 8799</strain>
    </source>
</reference>
<keyword evidence="2" id="KW-0378">Hydrolase</keyword>
<comment type="caution">
    <text evidence="5">The sequence shown here is derived from an EMBL/GenBank/DDBJ whole genome shotgun (WGS) entry which is preliminary data.</text>
</comment>
<keyword evidence="1" id="KW-0540">Nuclease</keyword>
<dbReference type="InterPro" id="IPR012337">
    <property type="entry name" value="RNaseH-like_sf"/>
</dbReference>
<dbReference type="InterPro" id="IPR013520">
    <property type="entry name" value="Ribonucl_H"/>
</dbReference>
<proteinExistence type="predicted"/>
<evidence type="ECO:0000256" key="1">
    <source>
        <dbReference type="ARBA" id="ARBA00022722"/>
    </source>
</evidence>
<dbReference type="Pfam" id="PF00929">
    <property type="entry name" value="RNase_T"/>
    <property type="match status" value="1"/>
</dbReference>
<dbReference type="CDD" id="cd06133">
    <property type="entry name" value="ERI-1_3'hExo_like"/>
    <property type="match status" value="1"/>
</dbReference>
<dbReference type="InterPro" id="IPR047201">
    <property type="entry name" value="ERI-1_3'hExo-like"/>
</dbReference>
<evidence type="ECO:0000313" key="5">
    <source>
        <dbReference type="EMBL" id="MBB3060064.1"/>
    </source>
</evidence>